<name>A0A2J6RU85_HYAVF</name>
<protein>
    <submittedName>
        <fullName evidence="3">Uncharacterized protein</fullName>
    </submittedName>
</protein>
<dbReference type="EMBL" id="KZ613943">
    <property type="protein sequence ID" value="PMD42080.1"/>
    <property type="molecule type" value="Genomic_DNA"/>
</dbReference>
<organism evidence="3 4">
    <name type="scientific">Hyaloscypha variabilis (strain UAMH 11265 / GT02V1 / F)</name>
    <name type="common">Meliniomyces variabilis</name>
    <dbReference type="NCBI Taxonomy" id="1149755"/>
    <lineage>
        <taxon>Eukaryota</taxon>
        <taxon>Fungi</taxon>
        <taxon>Dikarya</taxon>
        <taxon>Ascomycota</taxon>
        <taxon>Pezizomycotina</taxon>
        <taxon>Leotiomycetes</taxon>
        <taxon>Helotiales</taxon>
        <taxon>Hyaloscyphaceae</taxon>
        <taxon>Hyaloscypha</taxon>
        <taxon>Hyaloscypha variabilis</taxon>
    </lineage>
</organism>
<evidence type="ECO:0000256" key="1">
    <source>
        <dbReference type="SAM" id="Coils"/>
    </source>
</evidence>
<evidence type="ECO:0000256" key="2">
    <source>
        <dbReference type="SAM" id="MobiDB-lite"/>
    </source>
</evidence>
<dbReference type="PANTHER" id="PTHR21974:SF2">
    <property type="entry name" value="RE15880P"/>
    <property type="match status" value="1"/>
</dbReference>
<proteinExistence type="predicted"/>
<dbReference type="PANTHER" id="PTHR21974">
    <property type="entry name" value="RE15880P"/>
    <property type="match status" value="1"/>
</dbReference>
<dbReference type="OrthoDB" id="2562743at2759"/>
<feature type="region of interest" description="Disordered" evidence="2">
    <location>
        <begin position="380"/>
        <end position="412"/>
    </location>
</feature>
<keyword evidence="4" id="KW-1185">Reference proteome</keyword>
<feature type="compositionally biased region" description="Low complexity" evidence="2">
    <location>
        <begin position="382"/>
        <end position="399"/>
    </location>
</feature>
<reference evidence="3 4" key="1">
    <citation type="submission" date="2016-04" db="EMBL/GenBank/DDBJ databases">
        <title>A degradative enzymes factory behind the ericoid mycorrhizal symbiosis.</title>
        <authorList>
            <consortium name="DOE Joint Genome Institute"/>
            <person name="Martino E."/>
            <person name="Morin E."/>
            <person name="Grelet G."/>
            <person name="Kuo A."/>
            <person name="Kohler A."/>
            <person name="Daghino S."/>
            <person name="Barry K."/>
            <person name="Choi C."/>
            <person name="Cichocki N."/>
            <person name="Clum A."/>
            <person name="Copeland A."/>
            <person name="Hainaut M."/>
            <person name="Haridas S."/>
            <person name="Labutti K."/>
            <person name="Lindquist E."/>
            <person name="Lipzen A."/>
            <person name="Khouja H.-R."/>
            <person name="Murat C."/>
            <person name="Ohm R."/>
            <person name="Olson A."/>
            <person name="Spatafora J."/>
            <person name="Veneault-Fourrey C."/>
            <person name="Henrissat B."/>
            <person name="Grigoriev I."/>
            <person name="Martin F."/>
            <person name="Perotto S."/>
        </authorList>
    </citation>
    <scope>NUCLEOTIDE SEQUENCE [LARGE SCALE GENOMIC DNA]</scope>
    <source>
        <strain evidence="3 4">F</strain>
    </source>
</reference>
<gene>
    <name evidence="3" type="ORF">L207DRAFT_510375</name>
</gene>
<sequence>MATPEAVRDAVFNAASQNSELLNILSKTSEAPSLYAAHLIHFNRLETSLTEQTTLLDSLKTQTEMKFKSHRGLRDSITRKWFYKATKSLAKFEAKAMSEERAYFAALGTQSKAEERCKILENEVERAKVEKEELFNVRRVHDDTHKKIDELYERLFKGPTPGFGGEDKREIAFYKAEEGNEKVKEEIKGARKAKIGLGAVKTYLGRAKGNLDGALTAAEESFWIFDQATYYIERGYTAIGLAIDSLKNKEEHLFPLPQDILVIYQELGAYLQAAKITIGKLSSRDGVIGAIKSSQEILSKAGAKLEQLIEYTKEVEKAGLTKIKETARRVEDSRQELQQIRQGIFEKVAGFGQAAPSYMECCDRADTFCNVPEVAQEHVQPEAEAAPPTVEASEVAPPEYGQGASASSRFEVADVLRDHKEIQ</sequence>
<feature type="coiled-coil region" evidence="1">
    <location>
        <begin position="110"/>
        <end position="137"/>
    </location>
</feature>
<evidence type="ECO:0000313" key="4">
    <source>
        <dbReference type="Proteomes" id="UP000235786"/>
    </source>
</evidence>
<dbReference type="AlphaFoldDB" id="A0A2J6RU85"/>
<dbReference type="Proteomes" id="UP000235786">
    <property type="component" value="Unassembled WGS sequence"/>
</dbReference>
<dbReference type="STRING" id="1149755.A0A2J6RU85"/>
<evidence type="ECO:0000313" key="3">
    <source>
        <dbReference type="EMBL" id="PMD42080.1"/>
    </source>
</evidence>
<accession>A0A2J6RU85</accession>
<keyword evidence="1" id="KW-0175">Coiled coil</keyword>